<gene>
    <name evidence="2" type="ORF">QE152_g8966</name>
</gene>
<dbReference type="Proteomes" id="UP001458880">
    <property type="component" value="Unassembled WGS sequence"/>
</dbReference>
<evidence type="ECO:0000256" key="1">
    <source>
        <dbReference type="SAM" id="MobiDB-lite"/>
    </source>
</evidence>
<organism evidence="2 3">
    <name type="scientific">Popillia japonica</name>
    <name type="common">Japanese beetle</name>
    <dbReference type="NCBI Taxonomy" id="7064"/>
    <lineage>
        <taxon>Eukaryota</taxon>
        <taxon>Metazoa</taxon>
        <taxon>Ecdysozoa</taxon>
        <taxon>Arthropoda</taxon>
        <taxon>Hexapoda</taxon>
        <taxon>Insecta</taxon>
        <taxon>Pterygota</taxon>
        <taxon>Neoptera</taxon>
        <taxon>Endopterygota</taxon>
        <taxon>Coleoptera</taxon>
        <taxon>Polyphaga</taxon>
        <taxon>Scarabaeiformia</taxon>
        <taxon>Scarabaeidae</taxon>
        <taxon>Rutelinae</taxon>
        <taxon>Popillia</taxon>
    </lineage>
</organism>
<protein>
    <submittedName>
        <fullName evidence="2">Uncharacterized protein</fullName>
    </submittedName>
</protein>
<dbReference type="AlphaFoldDB" id="A0AAW1LWE2"/>
<accession>A0AAW1LWE2</accession>
<evidence type="ECO:0000313" key="3">
    <source>
        <dbReference type="Proteomes" id="UP001458880"/>
    </source>
</evidence>
<feature type="compositionally biased region" description="Acidic residues" evidence="1">
    <location>
        <begin position="25"/>
        <end position="49"/>
    </location>
</feature>
<comment type="caution">
    <text evidence="2">The sequence shown here is derived from an EMBL/GenBank/DDBJ whole genome shotgun (WGS) entry which is preliminary data.</text>
</comment>
<feature type="region of interest" description="Disordered" evidence="1">
    <location>
        <begin position="23"/>
        <end position="49"/>
    </location>
</feature>
<sequence length="105" mass="11868">MSRKRPLTEEELFELMEKGLSDIECMSDDNDDYGWESDLETENSDLPEADEAHEGIITNEEVETAGIQNEIATQPGTSREKALSKKNQICTFLKSNQLTEKSDQP</sequence>
<dbReference type="EMBL" id="JASPKY010000074">
    <property type="protein sequence ID" value="KAK9739543.1"/>
    <property type="molecule type" value="Genomic_DNA"/>
</dbReference>
<keyword evidence="3" id="KW-1185">Reference proteome</keyword>
<evidence type="ECO:0000313" key="2">
    <source>
        <dbReference type="EMBL" id="KAK9739543.1"/>
    </source>
</evidence>
<reference evidence="2 3" key="1">
    <citation type="journal article" date="2024" name="BMC Genomics">
        <title>De novo assembly and annotation of Popillia japonica's genome with initial clues to its potential as an invasive pest.</title>
        <authorList>
            <person name="Cucini C."/>
            <person name="Boschi S."/>
            <person name="Funari R."/>
            <person name="Cardaioli E."/>
            <person name="Iannotti N."/>
            <person name="Marturano G."/>
            <person name="Paoli F."/>
            <person name="Bruttini M."/>
            <person name="Carapelli A."/>
            <person name="Frati F."/>
            <person name="Nardi F."/>
        </authorList>
    </citation>
    <scope>NUCLEOTIDE SEQUENCE [LARGE SCALE GENOMIC DNA]</scope>
    <source>
        <strain evidence="2">DMR45628</strain>
    </source>
</reference>
<name>A0AAW1LWE2_POPJA</name>
<proteinExistence type="predicted"/>